<dbReference type="AlphaFoldDB" id="A0A6N7EVU9"/>
<dbReference type="SUPFAM" id="SSF52833">
    <property type="entry name" value="Thioredoxin-like"/>
    <property type="match status" value="1"/>
</dbReference>
<feature type="domain" description="GST N-terminal" evidence="1">
    <location>
        <begin position="24"/>
        <end position="96"/>
    </location>
</feature>
<keyword evidence="2" id="KW-0808">Transferase</keyword>
<dbReference type="SFLD" id="SFLDS00019">
    <property type="entry name" value="Glutathione_Transferase_(cytos"/>
    <property type="match status" value="1"/>
</dbReference>
<dbReference type="InterPro" id="IPR050931">
    <property type="entry name" value="Mito_Protein_Transport_Metaxin"/>
</dbReference>
<dbReference type="PANTHER" id="PTHR12289">
    <property type="entry name" value="METAXIN RELATED"/>
    <property type="match status" value="1"/>
</dbReference>
<dbReference type="RefSeq" id="WP_152810618.1">
    <property type="nucleotide sequence ID" value="NZ_WHNW01000009.1"/>
</dbReference>
<reference evidence="2 3" key="1">
    <citation type="submission" date="2019-10" db="EMBL/GenBank/DDBJ databases">
        <title>Cardiobacteriales fam. a chemoheterotrophic member of the order Cardiobacteriales, and proposal of Cardiobacteriales fam. nov.</title>
        <authorList>
            <person name="Wang C."/>
        </authorList>
    </citation>
    <scope>NUCLEOTIDE SEQUENCE [LARGE SCALE GENOMIC DNA]</scope>
    <source>
        <strain evidence="2 3">ML27</strain>
    </source>
</reference>
<dbReference type="PANTHER" id="PTHR12289:SF41">
    <property type="entry name" value="FAILED AXON CONNECTIONS-RELATED"/>
    <property type="match status" value="1"/>
</dbReference>
<gene>
    <name evidence="2" type="ORF">GCU85_07780</name>
</gene>
<dbReference type="InterPro" id="IPR033468">
    <property type="entry name" value="Metaxin_GST"/>
</dbReference>
<dbReference type="Gene3D" id="3.40.30.10">
    <property type="entry name" value="Glutaredoxin"/>
    <property type="match status" value="1"/>
</dbReference>
<protein>
    <submittedName>
        <fullName evidence="2">Glutathione S-transferase family protein</fullName>
    </submittedName>
</protein>
<evidence type="ECO:0000259" key="1">
    <source>
        <dbReference type="PROSITE" id="PS50404"/>
    </source>
</evidence>
<dbReference type="Pfam" id="PF17171">
    <property type="entry name" value="GST_C_6"/>
    <property type="match status" value="1"/>
</dbReference>
<dbReference type="SFLD" id="SFLDG01200">
    <property type="entry name" value="SUF1.1"/>
    <property type="match status" value="1"/>
</dbReference>
<dbReference type="Proteomes" id="UP000471298">
    <property type="component" value="Unassembled WGS sequence"/>
</dbReference>
<accession>A0A6N7EVU9</accession>
<name>A0A6N7EVU9_9GAMM</name>
<dbReference type="SFLD" id="SFLDG01180">
    <property type="entry name" value="SUF1"/>
    <property type="match status" value="1"/>
</dbReference>
<dbReference type="InterPro" id="IPR040079">
    <property type="entry name" value="Glutathione_S-Trfase"/>
</dbReference>
<dbReference type="SUPFAM" id="SSF47616">
    <property type="entry name" value="GST C-terminal domain-like"/>
    <property type="match status" value="1"/>
</dbReference>
<dbReference type="InterPro" id="IPR026928">
    <property type="entry name" value="FAX/IsoI-like"/>
</dbReference>
<dbReference type="InterPro" id="IPR004045">
    <property type="entry name" value="Glutathione_S-Trfase_N"/>
</dbReference>
<sequence length="255" mass="28282">MNTSTRTNNTTLADSQKPIQLFGFGPMFGLSDGSPFVLKVETYLQLAKIPYCFQPGISNLKKAPKGKLPYIIDGDKTVADSSVILDYLATNYRDLDADLSAKERALSHLIMKFMDEHIYWCGAYARFATDKGWAIACPVLFGDLPKPLQLIVPSIIRRKIKKKILAQGLGLHDETTVTKIVDDGFSALSELLGDNTFFLGKPQPTTIDAVVYGFLLAFSTPDMQASYDAIWRRYANLPRYIKSIEAQVSANHASC</sequence>
<dbReference type="InParanoid" id="A0A6N7EVU9"/>
<dbReference type="InterPro" id="IPR012336">
    <property type="entry name" value="Thioredoxin-like_fold"/>
</dbReference>
<dbReference type="EMBL" id="WHNW01000009">
    <property type="protein sequence ID" value="MPV86622.1"/>
    <property type="molecule type" value="Genomic_DNA"/>
</dbReference>
<dbReference type="Pfam" id="PF17172">
    <property type="entry name" value="GST_N_4"/>
    <property type="match status" value="1"/>
</dbReference>
<dbReference type="PROSITE" id="PS50404">
    <property type="entry name" value="GST_NTER"/>
    <property type="match status" value="1"/>
</dbReference>
<keyword evidence="3" id="KW-1185">Reference proteome</keyword>
<evidence type="ECO:0000313" key="2">
    <source>
        <dbReference type="EMBL" id="MPV86622.1"/>
    </source>
</evidence>
<dbReference type="InterPro" id="IPR036282">
    <property type="entry name" value="Glutathione-S-Trfase_C_sf"/>
</dbReference>
<evidence type="ECO:0000313" key="3">
    <source>
        <dbReference type="Proteomes" id="UP000471298"/>
    </source>
</evidence>
<organism evidence="2 3">
    <name type="scientific">Ostreibacterium oceani</name>
    <dbReference type="NCBI Taxonomy" id="2654998"/>
    <lineage>
        <taxon>Bacteria</taxon>
        <taxon>Pseudomonadati</taxon>
        <taxon>Pseudomonadota</taxon>
        <taxon>Gammaproteobacteria</taxon>
        <taxon>Cardiobacteriales</taxon>
        <taxon>Ostreibacteriaceae</taxon>
        <taxon>Ostreibacterium</taxon>
    </lineage>
</organism>
<dbReference type="GO" id="GO:0016740">
    <property type="term" value="F:transferase activity"/>
    <property type="evidence" value="ECO:0007669"/>
    <property type="project" value="UniProtKB-KW"/>
</dbReference>
<proteinExistence type="predicted"/>
<dbReference type="InterPro" id="IPR036249">
    <property type="entry name" value="Thioredoxin-like_sf"/>
</dbReference>
<dbReference type="GO" id="GO:0005737">
    <property type="term" value="C:cytoplasm"/>
    <property type="evidence" value="ECO:0007669"/>
    <property type="project" value="TreeGrafter"/>
</dbReference>
<comment type="caution">
    <text evidence="2">The sequence shown here is derived from an EMBL/GenBank/DDBJ whole genome shotgun (WGS) entry which is preliminary data.</text>
</comment>